<accession>A0A9N9IEW4</accession>
<feature type="region of interest" description="Disordered" evidence="1">
    <location>
        <begin position="1"/>
        <end position="58"/>
    </location>
</feature>
<dbReference type="EMBL" id="CAJVPY010012023">
    <property type="protein sequence ID" value="CAG8731259.1"/>
    <property type="molecule type" value="Genomic_DNA"/>
</dbReference>
<feature type="compositionally biased region" description="Basic and acidic residues" evidence="1">
    <location>
        <begin position="33"/>
        <end position="58"/>
    </location>
</feature>
<keyword evidence="3" id="KW-1185">Reference proteome</keyword>
<feature type="compositionally biased region" description="Basic and acidic residues" evidence="1">
    <location>
        <begin position="1"/>
        <end position="22"/>
    </location>
</feature>
<proteinExistence type="predicted"/>
<evidence type="ECO:0000313" key="2">
    <source>
        <dbReference type="EMBL" id="CAG8731259.1"/>
    </source>
</evidence>
<evidence type="ECO:0000313" key="3">
    <source>
        <dbReference type="Proteomes" id="UP000789405"/>
    </source>
</evidence>
<evidence type="ECO:0000256" key="1">
    <source>
        <dbReference type="SAM" id="MobiDB-lite"/>
    </source>
</evidence>
<feature type="non-terminal residue" evidence="2">
    <location>
        <position position="1"/>
    </location>
</feature>
<sequence>MENDNEQSHFEEEKRLKLKDDSESSEDFDNKEDELLNHQDDKNELLNHQDDKNDGTQR</sequence>
<comment type="caution">
    <text evidence="2">The sequence shown here is derived from an EMBL/GenBank/DDBJ whole genome shotgun (WGS) entry which is preliminary data.</text>
</comment>
<protein>
    <submittedName>
        <fullName evidence="2">8773_t:CDS:1</fullName>
    </submittedName>
</protein>
<organism evidence="2 3">
    <name type="scientific">Dentiscutata erythropus</name>
    <dbReference type="NCBI Taxonomy" id="1348616"/>
    <lineage>
        <taxon>Eukaryota</taxon>
        <taxon>Fungi</taxon>
        <taxon>Fungi incertae sedis</taxon>
        <taxon>Mucoromycota</taxon>
        <taxon>Glomeromycotina</taxon>
        <taxon>Glomeromycetes</taxon>
        <taxon>Diversisporales</taxon>
        <taxon>Gigasporaceae</taxon>
        <taxon>Dentiscutata</taxon>
    </lineage>
</organism>
<name>A0A9N9IEW4_9GLOM</name>
<dbReference type="AlphaFoldDB" id="A0A9N9IEW4"/>
<gene>
    <name evidence="2" type="ORF">DERYTH_LOCUS15142</name>
</gene>
<dbReference type="Proteomes" id="UP000789405">
    <property type="component" value="Unassembled WGS sequence"/>
</dbReference>
<reference evidence="2" key="1">
    <citation type="submission" date="2021-06" db="EMBL/GenBank/DDBJ databases">
        <authorList>
            <person name="Kallberg Y."/>
            <person name="Tangrot J."/>
            <person name="Rosling A."/>
        </authorList>
    </citation>
    <scope>NUCLEOTIDE SEQUENCE</scope>
    <source>
        <strain evidence="2">MA453B</strain>
    </source>
</reference>
<feature type="compositionally biased region" description="Acidic residues" evidence="1">
    <location>
        <begin position="23"/>
        <end position="32"/>
    </location>
</feature>